<proteinExistence type="predicted"/>
<evidence type="ECO:0000313" key="4">
    <source>
        <dbReference type="Proteomes" id="UP001596156"/>
    </source>
</evidence>
<comment type="caution">
    <text evidence="3">The sequence shown here is derived from an EMBL/GenBank/DDBJ whole genome shotgun (WGS) entry which is preliminary data.</text>
</comment>
<accession>A0ABW0D0K8</accession>
<dbReference type="Proteomes" id="UP001596156">
    <property type="component" value="Unassembled WGS sequence"/>
</dbReference>
<organism evidence="3 4">
    <name type="scientific">Streptomyces fimbriatus</name>
    <dbReference type="NCBI Taxonomy" id="68197"/>
    <lineage>
        <taxon>Bacteria</taxon>
        <taxon>Bacillati</taxon>
        <taxon>Actinomycetota</taxon>
        <taxon>Actinomycetes</taxon>
        <taxon>Kitasatosporales</taxon>
        <taxon>Streptomycetaceae</taxon>
        <taxon>Streptomyces</taxon>
    </lineage>
</organism>
<protein>
    <recommendedName>
        <fullName evidence="5">Lipoprotein</fullName>
    </recommendedName>
</protein>
<feature type="signal peptide" evidence="2">
    <location>
        <begin position="1"/>
        <end position="24"/>
    </location>
</feature>
<keyword evidence="2" id="KW-0732">Signal</keyword>
<gene>
    <name evidence="3" type="ORF">ACFPN6_04550</name>
</gene>
<reference evidence="4" key="1">
    <citation type="journal article" date="2019" name="Int. J. Syst. Evol. Microbiol.">
        <title>The Global Catalogue of Microorganisms (GCM) 10K type strain sequencing project: providing services to taxonomists for standard genome sequencing and annotation.</title>
        <authorList>
            <consortium name="The Broad Institute Genomics Platform"/>
            <consortium name="The Broad Institute Genome Sequencing Center for Infectious Disease"/>
            <person name="Wu L."/>
            <person name="Ma J."/>
        </authorList>
    </citation>
    <scope>NUCLEOTIDE SEQUENCE [LARGE SCALE GENOMIC DNA]</scope>
    <source>
        <strain evidence="4">CCM 8479</strain>
    </source>
</reference>
<feature type="chain" id="PRO_5047303936" description="Lipoprotein" evidence="2">
    <location>
        <begin position="25"/>
        <end position="242"/>
    </location>
</feature>
<dbReference type="PROSITE" id="PS51257">
    <property type="entry name" value="PROKAR_LIPOPROTEIN"/>
    <property type="match status" value="1"/>
</dbReference>
<dbReference type="EMBL" id="JBHSKL010000004">
    <property type="protein sequence ID" value="MFC5223884.1"/>
    <property type="molecule type" value="Genomic_DNA"/>
</dbReference>
<dbReference type="RefSeq" id="WP_344644996.1">
    <property type="nucleotide sequence ID" value="NZ_BAAASS010000012.1"/>
</dbReference>
<evidence type="ECO:0000313" key="3">
    <source>
        <dbReference type="EMBL" id="MFC5223884.1"/>
    </source>
</evidence>
<sequence length="242" mass="24795">MKRASSLAASALSLLSLATLTACGGDTESDKATGEPRPSASRAERLTPEQQLAELMVTPADVDGFSVEEPSDDFLFATSPEEVTIDKPACAPLAHAMNQLPLGDPRADLTRVLAEKAKGLDSAHTYVTLTAYGAGGARSAVADVKKAVESCGSGFTAEASGGTSAYDSVTAEEVAPAGDEALGFEATMTFRGAPHTLHTEVVRDGDVVGVYFSVNGLAIANARPSDAELPPSVVKAQNAKLG</sequence>
<name>A0ABW0D0K8_STRFI</name>
<evidence type="ECO:0000256" key="1">
    <source>
        <dbReference type="SAM" id="MobiDB-lite"/>
    </source>
</evidence>
<feature type="region of interest" description="Disordered" evidence="1">
    <location>
        <begin position="24"/>
        <end position="48"/>
    </location>
</feature>
<evidence type="ECO:0000256" key="2">
    <source>
        <dbReference type="SAM" id="SignalP"/>
    </source>
</evidence>
<keyword evidence="4" id="KW-1185">Reference proteome</keyword>
<evidence type="ECO:0008006" key="5">
    <source>
        <dbReference type="Google" id="ProtNLM"/>
    </source>
</evidence>